<sequence>MSYVTALPAMMSAAAADVASIGSVVATASQGVAAATTGVFAAAADEISAAIAALFSAHGQGYQAFSAQAVSFHAQFVQALTGATGAYAAAEAANASLLEAFELVEQEILQAPTNLATGFARVAGTVVTAIFGAPAGPPFAATQVATFTDLPSLANRLQSAALWPVKPLLSLSGLETPLAAADNPLWRLLEVPPLAWYIGNAPSPYLTWLMGQTVQYAMYDGMSVVQITPAHPSGEYVVAIHGGGFILPPSIFHWINYSVTANMTGATVQVPIYPLVWQGGTAGVVVPKMAGLISSQIAQHGASNVSVIGDSAGGNLALASVQYMVGQGDPVPSRMVLLSPWLDVGSPWRDAFTLGIANMWAGNLPLNNYLVSPLYGSLSGLPPTYVYSGSWDPLEAQASVLQEAAIAQGAPFSFTLADFQIHDWVLFTPGGLLYWPQINQQLGIAA</sequence>
<evidence type="ECO:0000313" key="4">
    <source>
        <dbReference type="EMBL" id="VTP03430.1"/>
    </source>
</evidence>
<dbReference type="GO" id="GO:0016787">
    <property type="term" value="F:hydrolase activity"/>
    <property type="evidence" value="ECO:0007669"/>
    <property type="project" value="UniProtKB-KW"/>
</dbReference>
<organism evidence="4">
    <name type="scientific">Mycobacterium riyadhense</name>
    <dbReference type="NCBI Taxonomy" id="486698"/>
    <lineage>
        <taxon>Bacteria</taxon>
        <taxon>Bacillati</taxon>
        <taxon>Actinomycetota</taxon>
        <taxon>Actinomycetes</taxon>
        <taxon>Mycobacteriales</taxon>
        <taxon>Mycobacteriaceae</taxon>
        <taxon>Mycobacterium</taxon>
    </lineage>
</organism>
<feature type="domain" description="PE" evidence="2">
    <location>
        <begin position="4"/>
        <end position="94"/>
    </location>
</feature>
<evidence type="ECO:0000259" key="3">
    <source>
        <dbReference type="Pfam" id="PF07859"/>
    </source>
</evidence>
<dbReference type="EMBL" id="LR589158">
    <property type="protein sequence ID" value="VTP03430.1"/>
    <property type="molecule type" value="Genomic_DNA"/>
</dbReference>
<dbReference type="PANTHER" id="PTHR48081">
    <property type="entry name" value="AB HYDROLASE SUPERFAMILY PROTEIN C4A8.06C"/>
    <property type="match status" value="1"/>
</dbReference>
<feature type="domain" description="Alpha/beta hydrolase fold-3" evidence="3">
    <location>
        <begin position="237"/>
        <end position="425"/>
    </location>
</feature>
<dbReference type="InterPro" id="IPR029058">
    <property type="entry name" value="AB_hydrolase_fold"/>
</dbReference>
<dbReference type="InterPro" id="IPR000084">
    <property type="entry name" value="PE-PGRS_N"/>
</dbReference>
<reference evidence="4" key="1">
    <citation type="submission" date="2019-05" db="EMBL/GenBank/DDBJ databases">
        <authorList>
            <person name="Naeem R."/>
            <person name="Antony C."/>
            <person name="Guan Q."/>
        </authorList>
    </citation>
    <scope>NUCLEOTIDE SEQUENCE</scope>
    <source>
        <strain evidence="4">2</strain>
    </source>
</reference>
<dbReference type="PANTHER" id="PTHR48081:SF8">
    <property type="entry name" value="ALPHA_BETA HYDROLASE FOLD-3 DOMAIN-CONTAINING PROTEIN-RELATED"/>
    <property type="match status" value="1"/>
</dbReference>
<gene>
    <name evidence="4" type="primary">mlhB</name>
    <name evidence="4" type="ORF">BIN_B_05035</name>
</gene>
<dbReference type="InterPro" id="IPR038332">
    <property type="entry name" value="PPE_sf"/>
</dbReference>
<name>A0A653F1E5_9MYCO</name>
<dbReference type="GeneID" id="93493631"/>
<protein>
    <submittedName>
        <fullName evidence="4">Monoterpene epsilon-lactone hydrolase</fullName>
    </submittedName>
</protein>
<dbReference type="Pfam" id="PF00934">
    <property type="entry name" value="PE"/>
    <property type="match status" value="1"/>
</dbReference>
<proteinExistence type="predicted"/>
<dbReference type="InterPro" id="IPR013094">
    <property type="entry name" value="AB_hydrolase_3"/>
</dbReference>
<dbReference type="RefSeq" id="WP_085249231.1">
    <property type="nucleotide sequence ID" value="NZ_CAJMWI010000001.1"/>
</dbReference>
<dbReference type="Gene3D" id="3.40.50.1820">
    <property type="entry name" value="alpha/beta hydrolase"/>
    <property type="match status" value="1"/>
</dbReference>
<dbReference type="Pfam" id="PF07859">
    <property type="entry name" value="Abhydrolase_3"/>
    <property type="match status" value="1"/>
</dbReference>
<dbReference type="OrthoDB" id="9803828at2"/>
<dbReference type="SUPFAM" id="SSF53474">
    <property type="entry name" value="alpha/beta-Hydrolases"/>
    <property type="match status" value="1"/>
</dbReference>
<dbReference type="Gene3D" id="1.10.287.850">
    <property type="entry name" value="HP0062-like domain"/>
    <property type="match status" value="1"/>
</dbReference>
<accession>A0A653F1E5</accession>
<dbReference type="SUPFAM" id="SSF140459">
    <property type="entry name" value="PE/PPE dimer-like"/>
    <property type="match status" value="1"/>
</dbReference>
<evidence type="ECO:0000259" key="2">
    <source>
        <dbReference type="Pfam" id="PF00934"/>
    </source>
</evidence>
<dbReference type="InterPro" id="IPR050300">
    <property type="entry name" value="GDXG_lipolytic_enzyme"/>
</dbReference>
<evidence type="ECO:0000256" key="1">
    <source>
        <dbReference type="ARBA" id="ARBA00022801"/>
    </source>
</evidence>
<dbReference type="AlphaFoldDB" id="A0A653F1E5"/>
<keyword evidence="1 4" id="KW-0378">Hydrolase</keyword>